<dbReference type="HOGENOM" id="CLU_376839_0_0_1"/>
<name>A0A0D2ESE1_9EURO</name>
<feature type="region of interest" description="Disordered" evidence="1">
    <location>
        <begin position="742"/>
        <end position="803"/>
    </location>
</feature>
<dbReference type="Proteomes" id="UP000054342">
    <property type="component" value="Unassembled WGS sequence"/>
</dbReference>
<reference evidence="3 4" key="1">
    <citation type="submission" date="2015-01" db="EMBL/GenBank/DDBJ databases">
        <title>The Genome Sequence of Exophiala xenobiotica CBS118157.</title>
        <authorList>
            <consortium name="The Broad Institute Genomics Platform"/>
            <person name="Cuomo C."/>
            <person name="de Hoog S."/>
            <person name="Gorbushina A."/>
            <person name="Stielow B."/>
            <person name="Teixiera M."/>
            <person name="Abouelleil A."/>
            <person name="Chapman S.B."/>
            <person name="Priest M."/>
            <person name="Young S.K."/>
            <person name="Wortman J."/>
            <person name="Nusbaum C."/>
            <person name="Birren B."/>
        </authorList>
    </citation>
    <scope>NUCLEOTIDE SEQUENCE [LARGE SCALE GENOMIC DNA]</scope>
    <source>
        <strain evidence="3 4">CBS 118157</strain>
    </source>
</reference>
<protein>
    <recommendedName>
        <fullName evidence="2">F-box domain-containing protein</fullName>
    </recommendedName>
</protein>
<evidence type="ECO:0000313" key="4">
    <source>
        <dbReference type="Proteomes" id="UP000054342"/>
    </source>
</evidence>
<evidence type="ECO:0000259" key="2">
    <source>
        <dbReference type="PROSITE" id="PS50181"/>
    </source>
</evidence>
<organism evidence="3 4">
    <name type="scientific">Exophiala xenobiotica</name>
    <dbReference type="NCBI Taxonomy" id="348802"/>
    <lineage>
        <taxon>Eukaryota</taxon>
        <taxon>Fungi</taxon>
        <taxon>Dikarya</taxon>
        <taxon>Ascomycota</taxon>
        <taxon>Pezizomycotina</taxon>
        <taxon>Eurotiomycetes</taxon>
        <taxon>Chaetothyriomycetidae</taxon>
        <taxon>Chaetothyriales</taxon>
        <taxon>Herpotrichiellaceae</taxon>
        <taxon>Exophiala</taxon>
    </lineage>
</organism>
<evidence type="ECO:0000256" key="1">
    <source>
        <dbReference type="SAM" id="MobiDB-lite"/>
    </source>
</evidence>
<gene>
    <name evidence="3" type="ORF">PV05_09522</name>
</gene>
<proteinExistence type="predicted"/>
<evidence type="ECO:0000313" key="3">
    <source>
        <dbReference type="EMBL" id="KIW50734.1"/>
    </source>
</evidence>
<keyword evidence="4" id="KW-1185">Reference proteome</keyword>
<dbReference type="STRING" id="348802.A0A0D2ESE1"/>
<dbReference type="GeneID" id="25331430"/>
<dbReference type="InterPro" id="IPR036047">
    <property type="entry name" value="F-box-like_dom_sf"/>
</dbReference>
<feature type="compositionally biased region" description="Acidic residues" evidence="1">
    <location>
        <begin position="746"/>
        <end position="775"/>
    </location>
</feature>
<dbReference type="EMBL" id="KN847322">
    <property type="protein sequence ID" value="KIW50734.1"/>
    <property type="molecule type" value="Genomic_DNA"/>
</dbReference>
<accession>A0A0D2ESE1</accession>
<dbReference type="PROSITE" id="PS50181">
    <property type="entry name" value="FBOX"/>
    <property type="match status" value="1"/>
</dbReference>
<dbReference type="AlphaFoldDB" id="A0A0D2ESE1"/>
<dbReference type="RefSeq" id="XP_013311318.1">
    <property type="nucleotide sequence ID" value="XM_013455864.1"/>
</dbReference>
<sequence length="817" mass="93126">MHGRVIFTACHWWNLRPETDLWCTEWNLYPNRHTHFLIVVVHFPTVLQTVLPHLGFALVLGPFPCFRCRQMQIPSLVEMYRSPNAFDACSDLDSDLSDPPTDLDNVMASSLKGGLKHLDLGGSIGHKREIISLISDDEDSGTDPSDEKPLAKKQRLNFQLSSKFEEMPTEVLNQIVSNLPDDKDLYALVRTCATFKNALKPANSAIWRERFLLRWDHPFVAKNEQFEAAYRERGCILRLFVPFNDEKDERLLFQLEHLTFMVLETFNQPNKYLLAPLTSLNLSAFESPQDSPWMLTFLSCSFFPKTLKKGREKYGQPHPLFDALQLVLSHLVLSPASPMALAVKSARDDYNLVVVYNWDRPFATLYRRLPKKESPRPRRIKFPNLRPRNPKASYPEFELDTHALLHIRGFWRRHLIGGSLRANNHEQKNSLDEHTYAGMANDLCDAGITARKWDHMLKDRLPAIAEEWYGHYSSVHPWPKKRQNLEEVQSDAEDWSSAHPMKLDILISEQNKLMNWPPLFQDIPAFRDTVPEGLESCVTFRGIAPFVELHEMQRQGSSRPGATLTVLSLPKYHPYMALRVRGVIHPIESQPRPDQITEPNATIPGWSRIVMVMYKPTAEYLLDVLEYKEGNYGGNFGTTLTNQMIQIGQVQPGQQAPALDPEEIERVRKEQLKQKLLGNPIYRNSTSMDKFVIAELEEKYSISEHLQWEDMEYAYAYEGVLLPGGKIMMGRWWRCGLNGEGSPGMEVDEDGQTLEDETPDDDGDGSGAMDVDDDGNGGVSGSQGASQTGAKAKGKANANATVKRHHKLERGPFVFWC</sequence>
<feature type="compositionally biased region" description="Low complexity" evidence="1">
    <location>
        <begin position="782"/>
        <end position="800"/>
    </location>
</feature>
<dbReference type="OrthoDB" id="6339427at2759"/>
<dbReference type="SUPFAM" id="SSF81383">
    <property type="entry name" value="F-box domain"/>
    <property type="match status" value="1"/>
</dbReference>
<dbReference type="InterPro" id="IPR001810">
    <property type="entry name" value="F-box_dom"/>
</dbReference>
<feature type="domain" description="F-box" evidence="2">
    <location>
        <begin position="161"/>
        <end position="210"/>
    </location>
</feature>